<feature type="transmembrane region" description="Helical" evidence="6">
    <location>
        <begin position="102"/>
        <end position="124"/>
    </location>
</feature>
<dbReference type="PANTHER" id="PTHR16932">
    <property type="entry name" value="INTERFERON ALPHA-INDUCIBLE PROTEIN 27"/>
    <property type="match status" value="1"/>
</dbReference>
<dbReference type="InterPro" id="IPR009311">
    <property type="entry name" value="IFI6/IFI27-like"/>
</dbReference>
<feature type="transmembrane region" description="Helical" evidence="6">
    <location>
        <begin position="35"/>
        <end position="58"/>
    </location>
</feature>
<comment type="subcellular location">
    <subcellularLocation>
        <location evidence="1">Membrane</location>
        <topology evidence="1">Multi-pass membrane protein</topology>
    </subcellularLocation>
</comment>
<gene>
    <name evidence="7" type="ORF">M421DRAFT_60806</name>
</gene>
<keyword evidence="3 6" id="KW-0812">Transmembrane</keyword>
<dbReference type="PANTHER" id="PTHR16932:SF18">
    <property type="entry name" value="INTERFERON, ALPHA-INDUCIBLE PROTEIN 27-LIKE 2"/>
    <property type="match status" value="1"/>
</dbReference>
<sequence length="147" mass="14409">AWKTADHVGHEAANTVRHNVGEALEWANEHPGETAGIVACVVAIPVAIAATGPILGAAGFTGQGIDTGSAAAIAQSAVGNIAAGCTFAILQSAEGGSSGTVIVNIVVAGTVLGVAAAATAPGLIKAVNESKSKEEDAWRADAENTKD</sequence>
<evidence type="ECO:0000256" key="1">
    <source>
        <dbReference type="ARBA" id="ARBA00004141"/>
    </source>
</evidence>
<organism evidence="7 8">
    <name type="scientific">Didymella exigua CBS 183.55</name>
    <dbReference type="NCBI Taxonomy" id="1150837"/>
    <lineage>
        <taxon>Eukaryota</taxon>
        <taxon>Fungi</taxon>
        <taxon>Dikarya</taxon>
        <taxon>Ascomycota</taxon>
        <taxon>Pezizomycotina</taxon>
        <taxon>Dothideomycetes</taxon>
        <taxon>Pleosporomycetidae</taxon>
        <taxon>Pleosporales</taxon>
        <taxon>Pleosporineae</taxon>
        <taxon>Didymellaceae</taxon>
        <taxon>Didymella</taxon>
    </lineage>
</organism>
<evidence type="ECO:0000256" key="5">
    <source>
        <dbReference type="ARBA" id="ARBA00023136"/>
    </source>
</evidence>
<feature type="non-terminal residue" evidence="7">
    <location>
        <position position="1"/>
    </location>
</feature>
<comment type="similarity">
    <text evidence="2">Belongs to the IFI6/IFI27 family.</text>
</comment>
<evidence type="ECO:0000313" key="8">
    <source>
        <dbReference type="Proteomes" id="UP000800082"/>
    </source>
</evidence>
<dbReference type="RefSeq" id="XP_033449665.1">
    <property type="nucleotide sequence ID" value="XM_033595822.1"/>
</dbReference>
<keyword evidence="8" id="KW-1185">Reference proteome</keyword>
<evidence type="ECO:0000256" key="2">
    <source>
        <dbReference type="ARBA" id="ARBA00007262"/>
    </source>
</evidence>
<evidence type="ECO:0000313" key="7">
    <source>
        <dbReference type="EMBL" id="KAF1929417.1"/>
    </source>
</evidence>
<dbReference type="OrthoDB" id="3794528at2759"/>
<dbReference type="AlphaFoldDB" id="A0A6A5RVS4"/>
<dbReference type="Gene3D" id="6.10.110.10">
    <property type="match status" value="1"/>
</dbReference>
<dbReference type="Proteomes" id="UP000800082">
    <property type="component" value="Unassembled WGS sequence"/>
</dbReference>
<dbReference type="GO" id="GO:0016020">
    <property type="term" value="C:membrane"/>
    <property type="evidence" value="ECO:0007669"/>
    <property type="project" value="UniProtKB-SubCell"/>
</dbReference>
<keyword evidence="5 6" id="KW-0472">Membrane</keyword>
<accession>A0A6A5RVS4</accession>
<feature type="transmembrane region" description="Helical" evidence="6">
    <location>
        <begin position="70"/>
        <end position="90"/>
    </location>
</feature>
<dbReference type="GeneID" id="54353489"/>
<name>A0A6A5RVS4_9PLEO</name>
<keyword evidence="4 6" id="KW-1133">Transmembrane helix</keyword>
<proteinExistence type="inferred from homology"/>
<dbReference type="InterPro" id="IPR038213">
    <property type="entry name" value="IFI6/IFI27-like_sf"/>
</dbReference>
<evidence type="ECO:0000256" key="3">
    <source>
        <dbReference type="ARBA" id="ARBA00022692"/>
    </source>
</evidence>
<protein>
    <submittedName>
        <fullName evidence="7">Uncharacterized protein</fullName>
    </submittedName>
</protein>
<evidence type="ECO:0000256" key="6">
    <source>
        <dbReference type="SAM" id="Phobius"/>
    </source>
</evidence>
<reference evidence="7" key="1">
    <citation type="journal article" date="2020" name="Stud. Mycol.">
        <title>101 Dothideomycetes genomes: a test case for predicting lifestyles and emergence of pathogens.</title>
        <authorList>
            <person name="Haridas S."/>
            <person name="Albert R."/>
            <person name="Binder M."/>
            <person name="Bloem J."/>
            <person name="Labutti K."/>
            <person name="Salamov A."/>
            <person name="Andreopoulos B."/>
            <person name="Baker S."/>
            <person name="Barry K."/>
            <person name="Bills G."/>
            <person name="Bluhm B."/>
            <person name="Cannon C."/>
            <person name="Castanera R."/>
            <person name="Culley D."/>
            <person name="Daum C."/>
            <person name="Ezra D."/>
            <person name="Gonzalez J."/>
            <person name="Henrissat B."/>
            <person name="Kuo A."/>
            <person name="Liang C."/>
            <person name="Lipzen A."/>
            <person name="Lutzoni F."/>
            <person name="Magnuson J."/>
            <person name="Mondo S."/>
            <person name="Nolan M."/>
            <person name="Ohm R."/>
            <person name="Pangilinan J."/>
            <person name="Park H.-J."/>
            <person name="Ramirez L."/>
            <person name="Alfaro M."/>
            <person name="Sun H."/>
            <person name="Tritt A."/>
            <person name="Yoshinaga Y."/>
            <person name="Zwiers L.-H."/>
            <person name="Turgeon B."/>
            <person name="Goodwin S."/>
            <person name="Spatafora J."/>
            <person name="Crous P."/>
            <person name="Grigoriev I."/>
        </authorList>
    </citation>
    <scope>NUCLEOTIDE SEQUENCE</scope>
    <source>
        <strain evidence="7">CBS 183.55</strain>
    </source>
</reference>
<dbReference type="Pfam" id="PF06140">
    <property type="entry name" value="Ifi-6-16"/>
    <property type="match status" value="1"/>
</dbReference>
<dbReference type="EMBL" id="ML978966">
    <property type="protein sequence ID" value="KAF1929417.1"/>
    <property type="molecule type" value="Genomic_DNA"/>
</dbReference>
<evidence type="ECO:0000256" key="4">
    <source>
        <dbReference type="ARBA" id="ARBA00022989"/>
    </source>
</evidence>